<protein>
    <submittedName>
        <fullName evidence="1">Proteins of 100 residues with WXG</fullName>
    </submittedName>
</protein>
<sequence>MAVDASGVVSSVLSNYRQVLVEYQRRVTGDPAALEAAANRCGTNASTITGKATEIADAATALHADWDGAAYTAYATAASNVAHALTEDGTKLADQGKRLSMAGQLLRWARSGADSVVSQFDQYGAQLINQARSADPNAVGAFIAAARDLGEQAVTAAGQVADELSDALAESFPAPWAGPMSKPGKLGKRGYGPLSWVSGDTLDGRKRPRSVPSWFGNSGWKKLTWNGLEGTRAPKKADTPFGQPKQKSAIARATEITYSKTAHEQDGFIPEYDGKISSQGWDAKASGHAELGFREDIGTSGSYGAAHGSARGSAFAGGEVSASGQLGLHGLGVHANAFAGGKLEGQVAADVAGVGVGASGSVQYGLGAQLDGQFVYDNGHLKMNFKAGAALGLGAGLGAKIDIDLPKVGAAVSEYGGAAVDAVGDAASQAANALGGAWDDAAQYVGSW</sequence>
<evidence type="ECO:0000313" key="1">
    <source>
        <dbReference type="EMBL" id="SFQ44625.1"/>
    </source>
</evidence>
<dbReference type="EMBL" id="FOWC01000012">
    <property type="protein sequence ID" value="SFQ44625.1"/>
    <property type="molecule type" value="Genomic_DNA"/>
</dbReference>
<dbReference type="Gene3D" id="1.10.287.1060">
    <property type="entry name" value="ESAT-6-like"/>
    <property type="match status" value="1"/>
</dbReference>
<evidence type="ECO:0000313" key="2">
    <source>
        <dbReference type="Proteomes" id="UP000199137"/>
    </source>
</evidence>
<dbReference type="AlphaFoldDB" id="A0A1I5YKI0"/>
<proteinExistence type="predicted"/>
<dbReference type="OrthoDB" id="3598696at2"/>
<dbReference type="STRING" id="112413.SAMN05421854_112155"/>
<organism evidence="1 2">
    <name type="scientific">Amycolatopsis rubida</name>
    <dbReference type="NCBI Taxonomy" id="112413"/>
    <lineage>
        <taxon>Bacteria</taxon>
        <taxon>Bacillati</taxon>
        <taxon>Actinomycetota</taxon>
        <taxon>Actinomycetes</taxon>
        <taxon>Pseudonocardiales</taxon>
        <taxon>Pseudonocardiaceae</taxon>
        <taxon>Amycolatopsis</taxon>
    </lineage>
</organism>
<gene>
    <name evidence="1" type="ORF">SAMN05421854_112155</name>
</gene>
<dbReference type="Proteomes" id="UP000199137">
    <property type="component" value="Unassembled WGS sequence"/>
</dbReference>
<reference evidence="1 2" key="1">
    <citation type="submission" date="2016-10" db="EMBL/GenBank/DDBJ databases">
        <authorList>
            <person name="de Groot N.N."/>
        </authorList>
    </citation>
    <scope>NUCLEOTIDE SEQUENCE [LARGE SCALE GENOMIC DNA]</scope>
    <source>
        <strain evidence="1 2">DSM 44637</strain>
    </source>
</reference>
<dbReference type="SUPFAM" id="SSF140453">
    <property type="entry name" value="EsxAB dimer-like"/>
    <property type="match status" value="1"/>
</dbReference>
<name>A0A1I5YKI0_9PSEU</name>
<accession>A0A1I5YKI0</accession>
<dbReference type="RefSeq" id="WP_093576039.1">
    <property type="nucleotide sequence ID" value="NZ_FOWC01000012.1"/>
</dbReference>
<dbReference type="InterPro" id="IPR036689">
    <property type="entry name" value="ESAT-6-like_sf"/>
</dbReference>